<comment type="caution">
    <text evidence="2">The sequence shown here is derived from an EMBL/GenBank/DDBJ whole genome shotgun (WGS) entry which is preliminary data.</text>
</comment>
<evidence type="ECO:0000313" key="2">
    <source>
        <dbReference type="EMBL" id="MDT3402030.1"/>
    </source>
</evidence>
<accession>A0ABU3GQG8</accession>
<dbReference type="InterPro" id="IPR029058">
    <property type="entry name" value="AB_hydrolase_fold"/>
</dbReference>
<gene>
    <name evidence="2" type="ORF">QE417_001102</name>
</gene>
<proteinExistence type="predicted"/>
<feature type="domain" description="AB hydrolase-1" evidence="1">
    <location>
        <begin position="72"/>
        <end position="290"/>
    </location>
</feature>
<sequence length="298" mass="32153">MQAYKVYPAGHTPLEKHTKHYILNTNIKIMKTTVFKSAAMSISAMIILLLSTSLPGVAQQKPALNDAEKPTIILVHGAFADGSSWNKVIPILQKKGYQAIAVQNPLTSLGDDVAAVERAISEVKGKVILVGHSWGGVVITQAGNNDKVKALVYVAAYAPSEGQSIDSISREAYAERKILNVPGFNDPVITDGYIRLKEDAIIKYFAQDLPLQEAKNIAAGQGRFHVSTLTAKITVPAWKSKPSFYVVADHDQIISPQVEAEMAKKIHATTVHIPASHVAMLSKPAEVAEVIFKAAGVK</sequence>
<dbReference type="EMBL" id="JAVLVU010000001">
    <property type="protein sequence ID" value="MDT3402030.1"/>
    <property type="molecule type" value="Genomic_DNA"/>
</dbReference>
<reference evidence="3" key="1">
    <citation type="submission" date="2023-07" db="EMBL/GenBank/DDBJ databases">
        <title>Functional and genomic diversity of the sorghum phyllosphere microbiome.</title>
        <authorList>
            <person name="Shade A."/>
        </authorList>
    </citation>
    <scope>NUCLEOTIDE SEQUENCE [LARGE SCALE GENOMIC DNA]</scope>
    <source>
        <strain evidence="3">SORGH_AS_0422</strain>
    </source>
</reference>
<dbReference type="Proteomes" id="UP001258315">
    <property type="component" value="Unassembled WGS sequence"/>
</dbReference>
<protein>
    <submittedName>
        <fullName evidence="2">Pimeloyl-ACP methyl ester carboxylesterase</fullName>
    </submittedName>
</protein>
<dbReference type="InterPro" id="IPR000073">
    <property type="entry name" value="AB_hydrolase_1"/>
</dbReference>
<dbReference type="InterPro" id="IPR052897">
    <property type="entry name" value="Sec-Metab_Biosynth_Hydrolase"/>
</dbReference>
<name>A0ABU3GQG8_9SPHI</name>
<evidence type="ECO:0000259" key="1">
    <source>
        <dbReference type="Pfam" id="PF12697"/>
    </source>
</evidence>
<evidence type="ECO:0000313" key="3">
    <source>
        <dbReference type="Proteomes" id="UP001258315"/>
    </source>
</evidence>
<dbReference type="Pfam" id="PF12697">
    <property type="entry name" value="Abhydrolase_6"/>
    <property type="match status" value="1"/>
</dbReference>
<organism evidence="2 3">
    <name type="scientific">Mucilaginibacter terrae</name>
    <dbReference type="NCBI Taxonomy" id="1955052"/>
    <lineage>
        <taxon>Bacteria</taxon>
        <taxon>Pseudomonadati</taxon>
        <taxon>Bacteroidota</taxon>
        <taxon>Sphingobacteriia</taxon>
        <taxon>Sphingobacteriales</taxon>
        <taxon>Sphingobacteriaceae</taxon>
        <taxon>Mucilaginibacter</taxon>
    </lineage>
</organism>
<keyword evidence="3" id="KW-1185">Reference proteome</keyword>
<dbReference type="SUPFAM" id="SSF53474">
    <property type="entry name" value="alpha/beta-Hydrolases"/>
    <property type="match status" value="1"/>
</dbReference>
<dbReference type="Gene3D" id="3.40.50.1820">
    <property type="entry name" value="alpha/beta hydrolase"/>
    <property type="match status" value="1"/>
</dbReference>
<dbReference type="PANTHER" id="PTHR37017">
    <property type="entry name" value="AB HYDROLASE-1 DOMAIN-CONTAINING PROTEIN-RELATED"/>
    <property type="match status" value="1"/>
</dbReference>
<dbReference type="PANTHER" id="PTHR37017:SF11">
    <property type="entry name" value="ESTERASE_LIPASE_THIOESTERASE DOMAIN-CONTAINING PROTEIN"/>
    <property type="match status" value="1"/>
</dbReference>